<dbReference type="Proteomes" id="UP000618818">
    <property type="component" value="Unassembled WGS sequence"/>
</dbReference>
<dbReference type="PROSITE" id="PS50075">
    <property type="entry name" value="CARRIER"/>
    <property type="match status" value="1"/>
</dbReference>
<comment type="caution">
    <text evidence="2">The sequence shown here is derived from an EMBL/GenBank/DDBJ whole genome shotgun (WGS) entry which is preliminary data.</text>
</comment>
<protein>
    <submittedName>
        <fullName evidence="2">Acyl carrier protein</fullName>
    </submittedName>
</protein>
<evidence type="ECO:0000313" key="3">
    <source>
        <dbReference type="Proteomes" id="UP000618818"/>
    </source>
</evidence>
<dbReference type="Gene3D" id="1.10.1200.10">
    <property type="entry name" value="ACP-like"/>
    <property type="match status" value="1"/>
</dbReference>
<dbReference type="SUPFAM" id="SSF47336">
    <property type="entry name" value="ACP-like"/>
    <property type="match status" value="1"/>
</dbReference>
<evidence type="ECO:0000259" key="1">
    <source>
        <dbReference type="PROSITE" id="PS50075"/>
    </source>
</evidence>
<reference evidence="2 3" key="1">
    <citation type="submission" date="2020-09" db="EMBL/GenBank/DDBJ databases">
        <title>novel species in genus Nocardioides.</title>
        <authorList>
            <person name="Zhang G."/>
        </authorList>
    </citation>
    <scope>NUCLEOTIDE SEQUENCE [LARGE SCALE GENOMIC DNA]</scope>
    <source>
        <strain evidence="2 3">KCTC 39551</strain>
    </source>
</reference>
<sequence length="89" mass="9854">MHDQIRNELREFIGDNYLFGDHDRLPDDEASLLEEGIVDSTGVLELIEFLEDHFGIVVGESETVFENLGSVGGLTRFVASKTLAEQTVG</sequence>
<gene>
    <name evidence="2" type="ORF">IEZ26_00785</name>
</gene>
<dbReference type="RefSeq" id="WP_191193040.1">
    <property type="nucleotide sequence ID" value="NZ_JACXYZ010000001.1"/>
</dbReference>
<dbReference type="InterPro" id="IPR009081">
    <property type="entry name" value="PP-bd_ACP"/>
</dbReference>
<proteinExistence type="predicted"/>
<organism evidence="2 3">
    <name type="scientific">Nocardioides cavernae</name>
    <dbReference type="NCBI Taxonomy" id="1921566"/>
    <lineage>
        <taxon>Bacteria</taxon>
        <taxon>Bacillati</taxon>
        <taxon>Actinomycetota</taxon>
        <taxon>Actinomycetes</taxon>
        <taxon>Propionibacteriales</taxon>
        <taxon>Nocardioidaceae</taxon>
        <taxon>Nocardioides</taxon>
    </lineage>
</organism>
<keyword evidence="3" id="KW-1185">Reference proteome</keyword>
<feature type="domain" description="Carrier" evidence="1">
    <location>
        <begin position="1"/>
        <end position="82"/>
    </location>
</feature>
<dbReference type="InterPro" id="IPR036736">
    <property type="entry name" value="ACP-like_sf"/>
</dbReference>
<dbReference type="EMBL" id="JACXYZ010000001">
    <property type="protein sequence ID" value="MBD3923140.1"/>
    <property type="molecule type" value="Genomic_DNA"/>
</dbReference>
<name>A0ABR8N5H8_9ACTN</name>
<accession>A0ABR8N5H8</accession>
<evidence type="ECO:0000313" key="2">
    <source>
        <dbReference type="EMBL" id="MBD3923140.1"/>
    </source>
</evidence>